<evidence type="ECO:0000313" key="2">
    <source>
        <dbReference type="Proteomes" id="UP000183038"/>
    </source>
</evidence>
<reference evidence="1 2" key="1">
    <citation type="submission" date="2016-10" db="EMBL/GenBank/DDBJ databases">
        <authorList>
            <person name="de Groot N.N."/>
        </authorList>
    </citation>
    <scope>NUCLEOTIDE SEQUENCE [LARGE SCALE GENOMIC DNA]</scope>
    <source>
        <strain evidence="1 2">MAR_2009_71</strain>
    </source>
</reference>
<dbReference type="Pfam" id="PF09365">
    <property type="entry name" value="DUF2461"/>
    <property type="match status" value="1"/>
</dbReference>
<name>A0A1H4RZT1_9FLAO</name>
<dbReference type="PANTHER" id="PTHR36452:SF1">
    <property type="entry name" value="DUF2461 DOMAIN-CONTAINING PROTEIN"/>
    <property type="match status" value="1"/>
</dbReference>
<proteinExistence type="predicted"/>
<gene>
    <name evidence="1" type="ORF">SAMN05192540_3008</name>
</gene>
<dbReference type="InterPro" id="IPR015996">
    <property type="entry name" value="UCP028451"/>
</dbReference>
<protein>
    <submittedName>
        <fullName evidence="1">TIGR02453 family protein</fullName>
    </submittedName>
</protein>
<dbReference type="EMBL" id="FNTB01000001">
    <property type="protein sequence ID" value="SEC37318.1"/>
    <property type="molecule type" value="Genomic_DNA"/>
</dbReference>
<dbReference type="AlphaFoldDB" id="A0A1H4RZT1"/>
<dbReference type="PANTHER" id="PTHR36452">
    <property type="entry name" value="CHROMOSOME 12, WHOLE GENOME SHOTGUN SEQUENCE"/>
    <property type="match status" value="1"/>
</dbReference>
<sequence>MVNFSLKSQELGRMLETNITKSTLQYLNALKENNNREWFTEHKPTFQKEQEQVKSFFNHALQLLNAHDEIEKFKIFRIYRDVRFSKNKTPYKTHFSASFARAGKHRRGGYYVQIAPGNSFIATGFWAPEKNDLLRIRKEWELDTSELVAIIEDNSFKNIWGPLVGDELKTAPKGFDKEDPNIAFIRKKQFIFTKSFTDAQVLSDDFAKQIDQAFRAIRPYFDLMSNILTTNLNGESLLDEL</sequence>
<dbReference type="InterPro" id="IPR012808">
    <property type="entry name" value="CHP02453"/>
</dbReference>
<organism evidence="1 2">
    <name type="scientific">Maribacter dokdonensis</name>
    <dbReference type="NCBI Taxonomy" id="320912"/>
    <lineage>
        <taxon>Bacteria</taxon>
        <taxon>Pseudomonadati</taxon>
        <taxon>Bacteroidota</taxon>
        <taxon>Flavobacteriia</taxon>
        <taxon>Flavobacteriales</taxon>
        <taxon>Flavobacteriaceae</taxon>
        <taxon>Maribacter</taxon>
    </lineage>
</organism>
<dbReference type="NCBIfam" id="TIGR02453">
    <property type="entry name" value="TIGR02453 family protein"/>
    <property type="match status" value="1"/>
</dbReference>
<accession>A0A1H4RZT1</accession>
<dbReference type="Proteomes" id="UP000183038">
    <property type="component" value="Unassembled WGS sequence"/>
</dbReference>
<evidence type="ECO:0000313" key="1">
    <source>
        <dbReference type="EMBL" id="SEC37318.1"/>
    </source>
</evidence>
<dbReference type="PIRSF" id="PIRSF028451">
    <property type="entry name" value="UCP028451"/>
    <property type="match status" value="1"/>
</dbReference>